<evidence type="ECO:0000256" key="1">
    <source>
        <dbReference type="ARBA" id="ARBA00004474"/>
    </source>
</evidence>
<keyword evidence="6" id="KW-0150">Chloroplast</keyword>
<evidence type="ECO:0000256" key="4">
    <source>
        <dbReference type="ARBA" id="ARBA00023276"/>
    </source>
</evidence>
<dbReference type="PANTHER" id="PTHR47128">
    <property type="match status" value="1"/>
</dbReference>
<evidence type="ECO:0000256" key="3">
    <source>
        <dbReference type="ARBA" id="ARBA00022640"/>
    </source>
</evidence>
<protein>
    <submittedName>
        <fullName evidence="6">Conserved hypothetical plastid protein</fullName>
    </submittedName>
</protein>
<evidence type="ECO:0000256" key="2">
    <source>
        <dbReference type="ARBA" id="ARBA00022531"/>
    </source>
</evidence>
<dbReference type="SUPFAM" id="SSF51735">
    <property type="entry name" value="NAD(P)-binding Rossmann-fold domains"/>
    <property type="match status" value="1"/>
</dbReference>
<proteinExistence type="predicted"/>
<geneLocation type="chloroplast" evidence="6"/>
<organism evidence="6">
    <name type="scientific">Corynoplastis japonica</name>
    <dbReference type="NCBI Taxonomy" id="700918"/>
    <lineage>
        <taxon>Eukaryota</taxon>
        <taxon>Rhodophyta</taxon>
        <taxon>Rhodellophyceae</taxon>
        <taxon>Rhodellales</taxon>
        <taxon>Rhodellaceae</taxon>
        <taxon>Corynoplastis</taxon>
    </lineage>
</organism>
<dbReference type="InterPro" id="IPR008030">
    <property type="entry name" value="NmrA-like"/>
</dbReference>
<keyword evidence="4" id="KW-0604">Photosystem II</keyword>
<sequence>MTLLVIGSTGTLGRQIVKRALDEGYQVRCLVRNIRKASFLKEWGAELIYGDLTIPDTIPRSLYNITAVIDASTARPSDSYNTIDIDLNGKIALLESIKAAKIKRFIFFSILNAKKYQYIPMMKIKVEFEALVKELGITYTVFEIGGFFQGLISQYAIPILDKQSVWLTSESTAISYIDTIDAAKFAIRSLSIPETENKIFPLLGQYAWTSDEIVKLCENLSGQKAEIIRVPLILITTLRKLLSFFAWSHNIADRLAFVEILSQKTEFSKKMDQVYTIFQFENDEIYPLEKYLQEYFNKIYKKIKNLNYSQGKKQKENINSQF</sequence>
<dbReference type="Pfam" id="PF05368">
    <property type="entry name" value="NmrA"/>
    <property type="match status" value="1"/>
</dbReference>
<dbReference type="GO" id="GO:0009536">
    <property type="term" value="C:plastid"/>
    <property type="evidence" value="ECO:0007669"/>
    <property type="project" value="UniProtKB-SubCell"/>
</dbReference>
<dbReference type="Gene3D" id="3.40.50.720">
    <property type="entry name" value="NAD(P)-binding Rossmann-like Domain"/>
    <property type="match status" value="1"/>
</dbReference>
<dbReference type="EMBL" id="KY709210">
    <property type="protein sequence ID" value="ARO91012.1"/>
    <property type="molecule type" value="Genomic_DNA"/>
</dbReference>
<name>A0A1X9PU38_9RHOD</name>
<dbReference type="GO" id="GO:0015979">
    <property type="term" value="P:photosynthesis"/>
    <property type="evidence" value="ECO:0007669"/>
    <property type="project" value="UniProtKB-KW"/>
</dbReference>
<gene>
    <name evidence="6" type="primary">ycf39</name>
</gene>
<dbReference type="GO" id="GO:0009523">
    <property type="term" value="C:photosystem II"/>
    <property type="evidence" value="ECO:0007669"/>
    <property type="project" value="UniProtKB-KW"/>
</dbReference>
<dbReference type="PANTHER" id="PTHR47128:SF2">
    <property type="entry name" value="PROTEIN HIGH CHLOROPHYLL FLUORESCENCE PHENOTYPE 244, CHLOROPLASTIC"/>
    <property type="match status" value="1"/>
</dbReference>
<dbReference type="InterPro" id="IPR044256">
    <property type="entry name" value="HCF244-like"/>
</dbReference>
<accession>A0A1X9PU38</accession>
<reference evidence="6" key="1">
    <citation type="submission" date="2017-03" db="EMBL/GenBank/DDBJ databases">
        <title>The new red algal subphylum Proteorhodophytina comprises the largest and most divergent plastid genomes known.</title>
        <authorList>
            <person name="Munoz-Gomez S.A."/>
            <person name="Mejia-Franco F.G."/>
            <person name="Durnin K."/>
            <person name="Morgan C."/>
            <person name="Grisdale C.J."/>
            <person name="Archibald J.M."/>
            <person name="Slamovits C.H."/>
        </authorList>
    </citation>
    <scope>NUCLEOTIDE SEQUENCE</scope>
    <source>
        <strain evidence="6">NIES-2662</strain>
    </source>
</reference>
<dbReference type="InterPro" id="IPR036291">
    <property type="entry name" value="NAD(P)-bd_dom_sf"/>
</dbReference>
<evidence type="ECO:0000313" key="6">
    <source>
        <dbReference type="EMBL" id="ARO91012.1"/>
    </source>
</evidence>
<feature type="domain" description="NmrA-like" evidence="5">
    <location>
        <begin position="2"/>
        <end position="295"/>
    </location>
</feature>
<keyword evidence="3 6" id="KW-0934">Plastid</keyword>
<evidence type="ECO:0000259" key="5">
    <source>
        <dbReference type="Pfam" id="PF05368"/>
    </source>
</evidence>
<comment type="subcellular location">
    <subcellularLocation>
        <location evidence="1">Plastid</location>
    </subcellularLocation>
</comment>
<dbReference type="AlphaFoldDB" id="A0A1X9PU38"/>
<dbReference type="CDD" id="cd05243">
    <property type="entry name" value="SDR_a5"/>
    <property type="match status" value="1"/>
</dbReference>
<keyword evidence="2" id="KW-0602">Photosynthesis</keyword>